<dbReference type="SUPFAM" id="SSF50022">
    <property type="entry name" value="ISP domain"/>
    <property type="match status" value="1"/>
</dbReference>
<keyword evidence="6" id="KW-0411">Iron-sulfur</keyword>
<proteinExistence type="predicted"/>
<dbReference type="CDD" id="cd00680">
    <property type="entry name" value="RHO_alpha_C"/>
    <property type="match status" value="1"/>
</dbReference>
<evidence type="ECO:0000256" key="6">
    <source>
        <dbReference type="ARBA" id="ARBA00023014"/>
    </source>
</evidence>
<accession>A0A381W9X3</accession>
<keyword evidence="5" id="KW-0408">Iron</keyword>
<dbReference type="GO" id="GO:0016491">
    <property type="term" value="F:oxidoreductase activity"/>
    <property type="evidence" value="ECO:0007669"/>
    <property type="project" value="UniProtKB-KW"/>
</dbReference>
<keyword evidence="2" id="KW-0001">2Fe-2S</keyword>
<gene>
    <name evidence="8" type="ORF">METZ01_LOCUS101955</name>
</gene>
<name>A0A381W9X3_9ZZZZ</name>
<comment type="cofactor">
    <cofactor evidence="1">
        <name>Fe cation</name>
        <dbReference type="ChEBI" id="CHEBI:24875"/>
    </cofactor>
</comment>
<keyword evidence="4" id="KW-0560">Oxidoreductase</keyword>
<dbReference type="InterPro" id="IPR015879">
    <property type="entry name" value="Ring_hydroxy_dOase_asu_C_dom"/>
</dbReference>
<evidence type="ECO:0000259" key="7">
    <source>
        <dbReference type="PROSITE" id="PS51296"/>
    </source>
</evidence>
<feature type="domain" description="Rieske" evidence="7">
    <location>
        <begin position="37"/>
        <end position="150"/>
    </location>
</feature>
<protein>
    <recommendedName>
        <fullName evidence="7">Rieske domain-containing protein</fullName>
    </recommendedName>
</protein>
<dbReference type="Gene3D" id="2.102.10.10">
    <property type="entry name" value="Rieske [2Fe-2S] iron-sulphur domain"/>
    <property type="match status" value="1"/>
</dbReference>
<dbReference type="SUPFAM" id="SSF55961">
    <property type="entry name" value="Bet v1-like"/>
    <property type="match status" value="1"/>
</dbReference>
<evidence type="ECO:0000256" key="1">
    <source>
        <dbReference type="ARBA" id="ARBA00001962"/>
    </source>
</evidence>
<evidence type="ECO:0000313" key="8">
    <source>
        <dbReference type="EMBL" id="SVA49101.1"/>
    </source>
</evidence>
<dbReference type="InterPro" id="IPR017941">
    <property type="entry name" value="Rieske_2Fe-2S"/>
</dbReference>
<dbReference type="AlphaFoldDB" id="A0A381W9X3"/>
<dbReference type="Pfam" id="PF00355">
    <property type="entry name" value="Rieske"/>
    <property type="match status" value="1"/>
</dbReference>
<evidence type="ECO:0000256" key="3">
    <source>
        <dbReference type="ARBA" id="ARBA00022723"/>
    </source>
</evidence>
<dbReference type="EMBL" id="UINC01011094">
    <property type="protein sequence ID" value="SVA49101.1"/>
    <property type="molecule type" value="Genomic_DNA"/>
</dbReference>
<keyword evidence="3" id="KW-0479">Metal-binding</keyword>
<dbReference type="PRINTS" id="PR00090">
    <property type="entry name" value="RNGDIOXGNASE"/>
</dbReference>
<reference evidence="8" key="1">
    <citation type="submission" date="2018-05" db="EMBL/GenBank/DDBJ databases">
        <authorList>
            <person name="Lanie J.A."/>
            <person name="Ng W.-L."/>
            <person name="Kazmierczak K.M."/>
            <person name="Andrzejewski T.M."/>
            <person name="Davidsen T.M."/>
            <person name="Wayne K.J."/>
            <person name="Tettelin H."/>
            <person name="Glass J.I."/>
            <person name="Rusch D."/>
            <person name="Podicherti R."/>
            <person name="Tsui H.-C.T."/>
            <person name="Winkler M.E."/>
        </authorList>
    </citation>
    <scope>NUCLEOTIDE SEQUENCE</scope>
</reference>
<evidence type="ECO:0000256" key="4">
    <source>
        <dbReference type="ARBA" id="ARBA00023002"/>
    </source>
</evidence>
<dbReference type="PANTHER" id="PTHR43756:SF5">
    <property type="entry name" value="CHOLINE MONOOXYGENASE, CHLOROPLASTIC"/>
    <property type="match status" value="1"/>
</dbReference>
<dbReference type="Gene3D" id="3.90.380.10">
    <property type="entry name" value="Naphthalene 1,2-dioxygenase Alpha Subunit, Chain A, domain 1"/>
    <property type="match status" value="1"/>
</dbReference>
<dbReference type="InterPro" id="IPR036922">
    <property type="entry name" value="Rieske_2Fe-2S_sf"/>
</dbReference>
<sequence length="322" mass="36388">MKQVLEPIETARGLPNACYTEPASIEAEQRRLFGEGWVCAGFVTDVPSIGDLFPFEFSGLPLFMVRGVDSVIRVFHNVCSHRGRILVEEPKTVKKSVVCPYHSWSYGLEGELISSPHIGGPGKHSCPYLDKHSVALSKVRSAEWFNLVFIDLSGLAPEFSDYISPVVQRWKEFEGIPLVHTGVDSTVTLEIDCNWKLAIENYCEAYHLPWVHPNLNSYSPLESHYSIVAENFSGQGSDSYSPSFSHEVKEFPTAPGLPSFWETRAEYIALYPNVLLGIHRDHFYAVLITPEGSRRTHERLKIFYYDEAVRKSSFDAARKANR</sequence>
<organism evidence="8">
    <name type="scientific">marine metagenome</name>
    <dbReference type="NCBI Taxonomy" id="408172"/>
    <lineage>
        <taxon>unclassified sequences</taxon>
        <taxon>metagenomes</taxon>
        <taxon>ecological metagenomes</taxon>
    </lineage>
</organism>
<dbReference type="PROSITE" id="PS51296">
    <property type="entry name" value="RIESKE"/>
    <property type="match status" value="1"/>
</dbReference>
<dbReference type="Pfam" id="PF00848">
    <property type="entry name" value="Ring_hydroxyl_A"/>
    <property type="match status" value="1"/>
</dbReference>
<dbReference type="PANTHER" id="PTHR43756">
    <property type="entry name" value="CHOLINE MONOOXYGENASE, CHLOROPLASTIC"/>
    <property type="match status" value="1"/>
</dbReference>
<dbReference type="InterPro" id="IPR001663">
    <property type="entry name" value="Rng_hydr_dOase-A"/>
</dbReference>
<dbReference type="CDD" id="cd03469">
    <property type="entry name" value="Rieske_RO_Alpha_N"/>
    <property type="match status" value="1"/>
</dbReference>
<evidence type="ECO:0000256" key="2">
    <source>
        <dbReference type="ARBA" id="ARBA00022714"/>
    </source>
</evidence>
<evidence type="ECO:0000256" key="5">
    <source>
        <dbReference type="ARBA" id="ARBA00023004"/>
    </source>
</evidence>
<dbReference type="GO" id="GO:0005506">
    <property type="term" value="F:iron ion binding"/>
    <property type="evidence" value="ECO:0007669"/>
    <property type="project" value="InterPro"/>
</dbReference>
<dbReference type="GO" id="GO:0051537">
    <property type="term" value="F:2 iron, 2 sulfur cluster binding"/>
    <property type="evidence" value="ECO:0007669"/>
    <property type="project" value="UniProtKB-KW"/>
</dbReference>
<feature type="non-terminal residue" evidence="8">
    <location>
        <position position="322"/>
    </location>
</feature>